<proteinExistence type="predicted"/>
<evidence type="ECO:0000256" key="1">
    <source>
        <dbReference type="SAM" id="MobiDB-lite"/>
    </source>
</evidence>
<sequence>MSAHVRTGPVGGPVNTLPCLDGGGPGSVISAVDVSRATFESRGGVCGRWLSLLLVPGDRKAADDEDNSNEESKKSWTIDKPHV</sequence>
<reference evidence="2" key="2">
    <citation type="submission" date="2023-06" db="EMBL/GenBank/DDBJ databases">
        <authorList>
            <person name="Ma L."/>
            <person name="Liu K.-W."/>
            <person name="Li Z."/>
            <person name="Hsiao Y.-Y."/>
            <person name="Qi Y."/>
            <person name="Fu T."/>
            <person name="Tang G."/>
            <person name="Zhang D."/>
            <person name="Sun W.-H."/>
            <person name="Liu D.-K."/>
            <person name="Li Y."/>
            <person name="Chen G.-Z."/>
            <person name="Liu X.-D."/>
            <person name="Liao X.-Y."/>
            <person name="Jiang Y.-T."/>
            <person name="Yu X."/>
            <person name="Hao Y."/>
            <person name="Huang J."/>
            <person name="Zhao X.-W."/>
            <person name="Ke S."/>
            <person name="Chen Y.-Y."/>
            <person name="Wu W.-L."/>
            <person name="Hsu J.-L."/>
            <person name="Lin Y.-F."/>
            <person name="Huang M.-D."/>
            <person name="Li C.-Y."/>
            <person name="Huang L."/>
            <person name="Wang Z.-W."/>
            <person name="Zhao X."/>
            <person name="Zhong W.-Y."/>
            <person name="Peng D.-H."/>
            <person name="Ahmad S."/>
            <person name="Lan S."/>
            <person name="Zhang J.-S."/>
            <person name="Tsai W.-C."/>
            <person name="Van De Peer Y."/>
            <person name="Liu Z.-J."/>
        </authorList>
    </citation>
    <scope>NUCLEOTIDE SEQUENCE</scope>
    <source>
        <strain evidence="2">CP</strain>
        <tissue evidence="2">Leaves</tissue>
    </source>
</reference>
<feature type="region of interest" description="Disordered" evidence="1">
    <location>
        <begin position="58"/>
        <end position="83"/>
    </location>
</feature>
<feature type="compositionally biased region" description="Basic and acidic residues" evidence="1">
    <location>
        <begin position="70"/>
        <end position="83"/>
    </location>
</feature>
<dbReference type="Proteomes" id="UP001180020">
    <property type="component" value="Unassembled WGS sequence"/>
</dbReference>
<dbReference type="EMBL" id="JAUJYO010000016">
    <property type="protein sequence ID" value="KAK1293961.1"/>
    <property type="molecule type" value="Genomic_DNA"/>
</dbReference>
<reference evidence="2" key="1">
    <citation type="journal article" date="2023" name="Nat. Commun.">
        <title>Diploid and tetraploid genomes of Acorus and the evolution of monocots.</title>
        <authorList>
            <person name="Ma L."/>
            <person name="Liu K.W."/>
            <person name="Li Z."/>
            <person name="Hsiao Y.Y."/>
            <person name="Qi Y."/>
            <person name="Fu T."/>
            <person name="Tang G.D."/>
            <person name="Zhang D."/>
            <person name="Sun W.H."/>
            <person name="Liu D.K."/>
            <person name="Li Y."/>
            <person name="Chen G.Z."/>
            <person name="Liu X.D."/>
            <person name="Liao X.Y."/>
            <person name="Jiang Y.T."/>
            <person name="Yu X."/>
            <person name="Hao Y."/>
            <person name="Huang J."/>
            <person name="Zhao X.W."/>
            <person name="Ke S."/>
            <person name="Chen Y.Y."/>
            <person name="Wu W.L."/>
            <person name="Hsu J.L."/>
            <person name="Lin Y.F."/>
            <person name="Huang M.D."/>
            <person name="Li C.Y."/>
            <person name="Huang L."/>
            <person name="Wang Z.W."/>
            <person name="Zhao X."/>
            <person name="Zhong W.Y."/>
            <person name="Peng D.H."/>
            <person name="Ahmad S."/>
            <person name="Lan S."/>
            <person name="Zhang J.S."/>
            <person name="Tsai W.C."/>
            <person name="Van de Peer Y."/>
            <person name="Liu Z.J."/>
        </authorList>
    </citation>
    <scope>NUCLEOTIDE SEQUENCE</scope>
    <source>
        <strain evidence="2">CP</strain>
    </source>
</reference>
<protein>
    <submittedName>
        <fullName evidence="2">Uncharacterized protein</fullName>
    </submittedName>
</protein>
<gene>
    <name evidence="2" type="ORF">QJS10_CPA16g01150</name>
</gene>
<organism evidence="2 3">
    <name type="scientific">Acorus calamus</name>
    <name type="common">Sweet flag</name>
    <dbReference type="NCBI Taxonomy" id="4465"/>
    <lineage>
        <taxon>Eukaryota</taxon>
        <taxon>Viridiplantae</taxon>
        <taxon>Streptophyta</taxon>
        <taxon>Embryophyta</taxon>
        <taxon>Tracheophyta</taxon>
        <taxon>Spermatophyta</taxon>
        <taxon>Magnoliopsida</taxon>
        <taxon>Liliopsida</taxon>
        <taxon>Acoraceae</taxon>
        <taxon>Acorus</taxon>
    </lineage>
</organism>
<evidence type="ECO:0000313" key="3">
    <source>
        <dbReference type="Proteomes" id="UP001180020"/>
    </source>
</evidence>
<accession>A0AAV9CXJ4</accession>
<evidence type="ECO:0000313" key="2">
    <source>
        <dbReference type="EMBL" id="KAK1293961.1"/>
    </source>
</evidence>
<dbReference type="AlphaFoldDB" id="A0AAV9CXJ4"/>
<name>A0AAV9CXJ4_ACOCL</name>
<keyword evidence="3" id="KW-1185">Reference proteome</keyword>
<comment type="caution">
    <text evidence="2">The sequence shown here is derived from an EMBL/GenBank/DDBJ whole genome shotgun (WGS) entry which is preliminary data.</text>
</comment>